<protein>
    <submittedName>
        <fullName evidence="1">Uncharacterized protein</fullName>
    </submittedName>
</protein>
<dbReference type="AlphaFoldDB" id="A0A1H9TCR2"/>
<evidence type="ECO:0000313" key="1">
    <source>
        <dbReference type="EMBL" id="SER94734.1"/>
    </source>
</evidence>
<proteinExistence type="predicted"/>
<dbReference type="RefSeq" id="WP_092652789.1">
    <property type="nucleotide sequence ID" value="NZ_FOHA01000012.1"/>
</dbReference>
<reference evidence="1 2" key="1">
    <citation type="submission" date="2016-10" db="EMBL/GenBank/DDBJ databases">
        <authorList>
            <person name="de Groot N.N."/>
        </authorList>
    </citation>
    <scope>NUCLEOTIDE SEQUENCE [LARGE SCALE GENOMIC DNA]</scope>
    <source>
        <strain evidence="1 2">DSM 13760</strain>
    </source>
</reference>
<organism evidence="1 2">
    <name type="scientific">Isobaculum melis</name>
    <dbReference type="NCBI Taxonomy" id="142588"/>
    <lineage>
        <taxon>Bacteria</taxon>
        <taxon>Bacillati</taxon>
        <taxon>Bacillota</taxon>
        <taxon>Bacilli</taxon>
        <taxon>Lactobacillales</taxon>
        <taxon>Carnobacteriaceae</taxon>
        <taxon>Isobaculum</taxon>
    </lineage>
</organism>
<dbReference type="Proteomes" id="UP000198948">
    <property type="component" value="Unassembled WGS sequence"/>
</dbReference>
<dbReference type="STRING" id="142588.SAMN04488559_11229"/>
<keyword evidence="2" id="KW-1185">Reference proteome</keyword>
<sequence>MEEVNSLLEDAIKLIPSKMLEDLPPNRLGIIYSLPFESKLWAMGEQLRQLIQTDKKFQFDERQIKLLLKIIQNKQAKRGRQSFVMLLGKRKYAYLAPQLIPYLDDPCIALHIFDTIYKMRALGYKKEFLDFQKKFKPLANDRKKIQNYLNDFQ</sequence>
<name>A0A1H9TCR2_9LACT</name>
<evidence type="ECO:0000313" key="2">
    <source>
        <dbReference type="Proteomes" id="UP000198948"/>
    </source>
</evidence>
<accession>A0A1H9TCR2</accession>
<dbReference type="EMBL" id="FOHA01000012">
    <property type="protein sequence ID" value="SER94734.1"/>
    <property type="molecule type" value="Genomic_DNA"/>
</dbReference>
<gene>
    <name evidence="1" type="ORF">SAMN04488559_11229</name>
</gene>